<dbReference type="SMART" id="SM00849">
    <property type="entry name" value="Lactamase_B"/>
    <property type="match status" value="1"/>
</dbReference>
<dbReference type="EMBL" id="JAVREN010000044">
    <property type="protein sequence ID" value="MDT0309696.1"/>
    <property type="molecule type" value="Genomic_DNA"/>
</dbReference>
<reference evidence="3" key="1">
    <citation type="submission" date="2023-07" db="EMBL/GenBank/DDBJ databases">
        <title>30 novel species of actinomycetes from the DSMZ collection.</title>
        <authorList>
            <person name="Nouioui I."/>
        </authorList>
    </citation>
    <scope>NUCLEOTIDE SEQUENCE [LARGE SCALE GENOMIC DNA]</scope>
    <source>
        <strain evidence="3">DSM 44917</strain>
    </source>
</reference>
<dbReference type="InterPro" id="IPR050855">
    <property type="entry name" value="NDM-1-like"/>
</dbReference>
<dbReference type="InterPro" id="IPR001279">
    <property type="entry name" value="Metallo-B-lactamas"/>
</dbReference>
<name>A0ABU2LDQ0_9ACTN</name>
<evidence type="ECO:0000313" key="2">
    <source>
        <dbReference type="EMBL" id="MDT0309696.1"/>
    </source>
</evidence>
<dbReference type="SUPFAM" id="SSF56281">
    <property type="entry name" value="Metallo-hydrolase/oxidoreductase"/>
    <property type="match status" value="1"/>
</dbReference>
<sequence length="275" mass="29822">MNTFWIEGPEGLIVIDAQRSLTDARAAVAAIEEDTDLPVAAVLLTHPHPDHVGGVGVFTEAFPEARVYSSQETREFMREDPLGFYELTRSLPGSDYAEELTLPEWLVTPGGQLDLAGVHLESAQFGPGESVTTTVFYEPDSGALFAGDLVGNEVTPALIEGETCGWLADLRHLEHEFHEATVLYPGHGEPGDPHELIEAQRHYLEEIRHLVLPTVRESSPGGAALTEAETEELVAELTEAYPDHRPVATLPDLHAVNVEAVAAELREAPAGQSCH</sequence>
<gene>
    <name evidence="2" type="ORF">RM780_22445</name>
</gene>
<dbReference type="InterPro" id="IPR036866">
    <property type="entry name" value="RibonucZ/Hydroxyglut_hydro"/>
</dbReference>
<comment type="caution">
    <text evidence="2">The sequence shown here is derived from an EMBL/GenBank/DDBJ whole genome shotgun (WGS) entry which is preliminary data.</text>
</comment>
<dbReference type="PANTHER" id="PTHR42951:SF4">
    <property type="entry name" value="ACYL-COENZYME A THIOESTERASE MBLAC2"/>
    <property type="match status" value="1"/>
</dbReference>
<accession>A0ABU2LDQ0</accession>
<dbReference type="PANTHER" id="PTHR42951">
    <property type="entry name" value="METALLO-BETA-LACTAMASE DOMAIN-CONTAINING"/>
    <property type="match status" value="1"/>
</dbReference>
<feature type="domain" description="Metallo-beta-lactamase" evidence="1">
    <location>
        <begin position="1"/>
        <end position="187"/>
    </location>
</feature>
<evidence type="ECO:0000313" key="3">
    <source>
        <dbReference type="Proteomes" id="UP001183388"/>
    </source>
</evidence>
<protein>
    <submittedName>
        <fullName evidence="2">MBL fold metallo-hydrolase</fullName>
    </submittedName>
</protein>
<dbReference type="Proteomes" id="UP001183388">
    <property type="component" value="Unassembled WGS sequence"/>
</dbReference>
<evidence type="ECO:0000259" key="1">
    <source>
        <dbReference type="SMART" id="SM00849"/>
    </source>
</evidence>
<dbReference type="Gene3D" id="3.60.15.10">
    <property type="entry name" value="Ribonuclease Z/Hydroxyacylglutathione hydrolase-like"/>
    <property type="match status" value="1"/>
</dbReference>
<dbReference type="RefSeq" id="WP_311632659.1">
    <property type="nucleotide sequence ID" value="NZ_JAVREN010000044.1"/>
</dbReference>
<proteinExistence type="predicted"/>
<organism evidence="2 3">
    <name type="scientific">Streptomyces boetiae</name>
    <dbReference type="NCBI Taxonomy" id="3075541"/>
    <lineage>
        <taxon>Bacteria</taxon>
        <taxon>Bacillati</taxon>
        <taxon>Actinomycetota</taxon>
        <taxon>Actinomycetes</taxon>
        <taxon>Kitasatosporales</taxon>
        <taxon>Streptomycetaceae</taxon>
        <taxon>Streptomyces</taxon>
    </lineage>
</organism>
<dbReference type="Pfam" id="PF00753">
    <property type="entry name" value="Lactamase_B"/>
    <property type="match status" value="1"/>
</dbReference>
<keyword evidence="3" id="KW-1185">Reference proteome</keyword>